<dbReference type="SUPFAM" id="SSF46689">
    <property type="entry name" value="Homeodomain-like"/>
    <property type="match status" value="1"/>
</dbReference>
<dbReference type="PROSITE" id="PS01124">
    <property type="entry name" value="HTH_ARAC_FAMILY_2"/>
    <property type="match status" value="1"/>
</dbReference>
<dbReference type="InterPro" id="IPR002818">
    <property type="entry name" value="DJ-1/PfpI"/>
</dbReference>
<organism evidence="4 5">
    <name type="scientific">Chryseolinea serpens</name>
    <dbReference type="NCBI Taxonomy" id="947013"/>
    <lineage>
        <taxon>Bacteria</taxon>
        <taxon>Pseudomonadati</taxon>
        <taxon>Bacteroidota</taxon>
        <taxon>Cytophagia</taxon>
        <taxon>Cytophagales</taxon>
        <taxon>Fulvivirgaceae</taxon>
        <taxon>Chryseolinea</taxon>
    </lineage>
</organism>
<evidence type="ECO:0000259" key="3">
    <source>
        <dbReference type="PROSITE" id="PS01124"/>
    </source>
</evidence>
<proteinExistence type="predicted"/>
<evidence type="ECO:0000313" key="5">
    <source>
        <dbReference type="Proteomes" id="UP000184212"/>
    </source>
</evidence>
<gene>
    <name evidence="4" type="ORF">SAMN04488109_2293</name>
</gene>
<dbReference type="InterPro" id="IPR018060">
    <property type="entry name" value="HTH_AraC"/>
</dbReference>
<evidence type="ECO:0000256" key="1">
    <source>
        <dbReference type="ARBA" id="ARBA00023015"/>
    </source>
</evidence>
<evidence type="ECO:0000313" key="4">
    <source>
        <dbReference type="EMBL" id="SHG88027.1"/>
    </source>
</evidence>
<dbReference type="AlphaFoldDB" id="A0A1M5NF13"/>
<dbReference type="CDD" id="cd03137">
    <property type="entry name" value="GATase1_AraC_1"/>
    <property type="match status" value="1"/>
</dbReference>
<accession>A0A1M5NF13</accession>
<dbReference type="Gene3D" id="1.10.10.60">
    <property type="entry name" value="Homeodomain-like"/>
    <property type="match status" value="1"/>
</dbReference>
<dbReference type="Gene3D" id="3.40.50.880">
    <property type="match status" value="1"/>
</dbReference>
<name>A0A1M5NF13_9BACT</name>
<dbReference type="InterPro" id="IPR009057">
    <property type="entry name" value="Homeodomain-like_sf"/>
</dbReference>
<dbReference type="GO" id="GO:0003700">
    <property type="term" value="F:DNA-binding transcription factor activity"/>
    <property type="evidence" value="ECO:0007669"/>
    <property type="project" value="InterPro"/>
</dbReference>
<sequence>MRTPVKFDFSQTPPVTAVFVIPPRVHLLDMSGPAHIFYEASDFGVPIRLAFTSTYARVSEETSSSGLAFAHLESFEGLELQEGDLIFVPGLESHYLTDTAFYDSIQPFLAWLVHQHAKGVKVCSVCTGAFLVAEAGLLDHRQTTTHWKFQQLLKDRYANAEVLTNRLFVFQEGIYSSAGVTSGIDMALFMLEELYGSNFAARVAREVVIYMRRGVEDPQLSIFLQYRNHLEDRVHKIQEWLSHNLDKKHTADQLAERIHTSGRNLTRLFKDTTGITIGQYVEKLRVEHALHLLRENEKVETVARSCGLQSTNQLRSLLRKHAGLLPSDVMS</sequence>
<dbReference type="SUPFAM" id="SSF52317">
    <property type="entry name" value="Class I glutamine amidotransferase-like"/>
    <property type="match status" value="1"/>
</dbReference>
<keyword evidence="1" id="KW-0805">Transcription regulation</keyword>
<dbReference type="Pfam" id="PF01965">
    <property type="entry name" value="DJ-1_PfpI"/>
    <property type="match status" value="1"/>
</dbReference>
<dbReference type="PANTHER" id="PTHR43130">
    <property type="entry name" value="ARAC-FAMILY TRANSCRIPTIONAL REGULATOR"/>
    <property type="match status" value="1"/>
</dbReference>
<dbReference type="InterPro" id="IPR052158">
    <property type="entry name" value="INH-QAR"/>
</dbReference>
<keyword evidence="4" id="KW-0238">DNA-binding</keyword>
<dbReference type="STRING" id="947013.SAMN04488109_2293"/>
<keyword evidence="5" id="KW-1185">Reference proteome</keyword>
<dbReference type="Pfam" id="PF12833">
    <property type="entry name" value="HTH_18"/>
    <property type="match status" value="1"/>
</dbReference>
<feature type="domain" description="HTH araC/xylS-type" evidence="3">
    <location>
        <begin position="235"/>
        <end position="331"/>
    </location>
</feature>
<evidence type="ECO:0000256" key="2">
    <source>
        <dbReference type="ARBA" id="ARBA00023163"/>
    </source>
</evidence>
<dbReference type="PANTHER" id="PTHR43130:SF3">
    <property type="entry name" value="HTH-TYPE TRANSCRIPTIONAL REGULATOR RV1931C"/>
    <property type="match status" value="1"/>
</dbReference>
<dbReference type="InterPro" id="IPR029062">
    <property type="entry name" value="Class_I_gatase-like"/>
</dbReference>
<keyword evidence="2" id="KW-0804">Transcription</keyword>
<protein>
    <submittedName>
        <fullName evidence="4">Transcriptional regulator GlxA family, contains an amidase domain and an AraC-type DNA-binding HTH domain</fullName>
    </submittedName>
</protein>
<reference evidence="4 5" key="1">
    <citation type="submission" date="2016-11" db="EMBL/GenBank/DDBJ databases">
        <authorList>
            <person name="Jaros S."/>
            <person name="Januszkiewicz K."/>
            <person name="Wedrychowicz H."/>
        </authorList>
    </citation>
    <scope>NUCLEOTIDE SEQUENCE [LARGE SCALE GENOMIC DNA]</scope>
    <source>
        <strain evidence="4 5">DSM 24574</strain>
    </source>
</reference>
<dbReference type="EMBL" id="FQWQ01000001">
    <property type="protein sequence ID" value="SHG88027.1"/>
    <property type="molecule type" value="Genomic_DNA"/>
</dbReference>
<dbReference type="GO" id="GO:0043565">
    <property type="term" value="F:sequence-specific DNA binding"/>
    <property type="evidence" value="ECO:0007669"/>
    <property type="project" value="InterPro"/>
</dbReference>
<dbReference type="SMART" id="SM00342">
    <property type="entry name" value="HTH_ARAC"/>
    <property type="match status" value="1"/>
</dbReference>
<dbReference type="Proteomes" id="UP000184212">
    <property type="component" value="Unassembled WGS sequence"/>
</dbReference>